<dbReference type="Gene3D" id="2.130.10.10">
    <property type="entry name" value="YVTN repeat-like/Quinoprotein amine dehydrogenase"/>
    <property type="match status" value="1"/>
</dbReference>
<dbReference type="InterPro" id="IPR011047">
    <property type="entry name" value="Quinoprotein_ADH-like_sf"/>
</dbReference>
<evidence type="ECO:0000256" key="2">
    <source>
        <dbReference type="ARBA" id="ARBA00022737"/>
    </source>
</evidence>
<evidence type="ECO:0000256" key="1">
    <source>
        <dbReference type="ARBA" id="ARBA00022574"/>
    </source>
</evidence>
<reference evidence="5 6" key="1">
    <citation type="journal article" date="2018" name="Cell">
        <title>The Chara Genome: Secondary Complexity and Implications for Plant Terrestrialization.</title>
        <authorList>
            <person name="Nishiyama T."/>
            <person name="Sakayama H."/>
            <person name="Vries J.D."/>
            <person name="Buschmann H."/>
            <person name="Saint-Marcoux D."/>
            <person name="Ullrich K.K."/>
            <person name="Haas F.B."/>
            <person name="Vanderstraeten L."/>
            <person name="Becker D."/>
            <person name="Lang D."/>
            <person name="Vosolsobe S."/>
            <person name="Rombauts S."/>
            <person name="Wilhelmsson P.K.I."/>
            <person name="Janitza P."/>
            <person name="Kern R."/>
            <person name="Heyl A."/>
            <person name="Rumpler F."/>
            <person name="Villalobos L.I.A.C."/>
            <person name="Clay J.M."/>
            <person name="Skokan R."/>
            <person name="Toyoda A."/>
            <person name="Suzuki Y."/>
            <person name="Kagoshima H."/>
            <person name="Schijlen E."/>
            <person name="Tajeshwar N."/>
            <person name="Catarino B."/>
            <person name="Hetherington A.J."/>
            <person name="Saltykova A."/>
            <person name="Bonnot C."/>
            <person name="Breuninger H."/>
            <person name="Symeonidi A."/>
            <person name="Radhakrishnan G.V."/>
            <person name="Van Nieuwerburgh F."/>
            <person name="Deforce D."/>
            <person name="Chang C."/>
            <person name="Karol K.G."/>
            <person name="Hedrich R."/>
            <person name="Ulvskov P."/>
            <person name="Glockner G."/>
            <person name="Delwiche C.F."/>
            <person name="Petrasek J."/>
            <person name="Van de Peer Y."/>
            <person name="Friml J."/>
            <person name="Beilby M."/>
            <person name="Dolan L."/>
            <person name="Kohara Y."/>
            <person name="Sugano S."/>
            <person name="Fujiyama A."/>
            <person name="Delaux P.-M."/>
            <person name="Quint M."/>
            <person name="TheiBen G."/>
            <person name="Hagemann M."/>
            <person name="Harholt J."/>
            <person name="Dunand C."/>
            <person name="Zachgo S."/>
            <person name="Langdale J."/>
            <person name="Maumus F."/>
            <person name="Straeten D.V.D."/>
            <person name="Gould S.B."/>
            <person name="Rensing S.A."/>
        </authorList>
    </citation>
    <scope>NUCLEOTIDE SEQUENCE [LARGE SCALE GENOMIC DNA]</scope>
    <source>
        <strain evidence="5 6">S276</strain>
    </source>
</reference>
<sequence>MIPMFHTTASEEIDGIGAQPAVHYLQPPPIDVHRRKPWFVFVDGWLSVQVWNYEDGKLVTDWEVDEFSFLHSAKFVSKKDWIAVLGCGSWGVIEYEVLPSELRKTGVLLRGEGRLVNDIIVHPFLPYLLACCSADPIGVDRDSAHNAVLWNWENDWHKTELESHSTSVITAAFHPERSNIFASLAHRGEIKIWKIGNMGPSRTIKGHKNIWNIRFCADVHKSHLIAGGENGYLAVWDYLTGSCVANMTVNSRPMYLGHIAVHVNIPVYSALFHPHLPYIFSAQGDGYIRVWNAVTYEPIRMYRTGYETLWSMEASRKGHKLVAAGKQTCMVIEITTEKGRVAEHIKNVLKRVANRRKENTEDVAPTCAAQQRGCLRSSQRPKHRSGKEVATDDECRVMSEGAGTSKVNAHGQRERELIRPTDVGETAGASFPQGRRKSKMDVEEEMEFRHGSNKGIITASRLSTSDISGKESELDKAAATEKRVLQLEAEKEALIEQVDRLKRTIKELEGRLKEEEEKARQVLEERIGTRAEGSSE</sequence>
<dbReference type="GO" id="GO:0006888">
    <property type="term" value="P:endoplasmic reticulum to Golgi vesicle-mediated transport"/>
    <property type="evidence" value="ECO:0007669"/>
    <property type="project" value="TreeGrafter"/>
</dbReference>
<keyword evidence="6" id="KW-1185">Reference proteome</keyword>
<feature type="repeat" description="WD" evidence="3">
    <location>
        <begin position="267"/>
        <end position="301"/>
    </location>
</feature>
<dbReference type="SMART" id="SM00320">
    <property type="entry name" value="WD40"/>
    <property type="match status" value="4"/>
</dbReference>
<dbReference type="InterPro" id="IPR001680">
    <property type="entry name" value="WD40_rpt"/>
</dbReference>
<keyword evidence="1 3" id="KW-0853">WD repeat</keyword>
<protein>
    <submittedName>
        <fullName evidence="5">Uncharacterized protein</fullName>
    </submittedName>
</protein>
<dbReference type="Proteomes" id="UP000265515">
    <property type="component" value="Unassembled WGS sequence"/>
</dbReference>
<dbReference type="GO" id="GO:0006891">
    <property type="term" value="P:intra-Golgi vesicle-mediated transport"/>
    <property type="evidence" value="ECO:0007669"/>
    <property type="project" value="TreeGrafter"/>
</dbReference>
<dbReference type="OrthoDB" id="342131at2759"/>
<feature type="region of interest" description="Disordered" evidence="4">
    <location>
        <begin position="424"/>
        <end position="477"/>
    </location>
</feature>
<proteinExistence type="predicted"/>
<accession>A0A388L1S7</accession>
<gene>
    <name evidence="5" type="ORF">CBR_g22024</name>
</gene>
<name>A0A388L1S7_CHABU</name>
<dbReference type="AlphaFoldDB" id="A0A388L1S7"/>
<dbReference type="PANTHER" id="PTHR19876:SF2">
    <property type="entry name" value="COATOMER SUBUNIT BETA"/>
    <property type="match status" value="1"/>
</dbReference>
<evidence type="ECO:0000313" key="5">
    <source>
        <dbReference type="EMBL" id="GBG76276.1"/>
    </source>
</evidence>
<dbReference type="PANTHER" id="PTHR19876">
    <property type="entry name" value="COATOMER"/>
    <property type="match status" value="1"/>
</dbReference>
<evidence type="ECO:0000256" key="4">
    <source>
        <dbReference type="SAM" id="MobiDB-lite"/>
    </source>
</evidence>
<organism evidence="5 6">
    <name type="scientific">Chara braunii</name>
    <name type="common">Braun's stonewort</name>
    <dbReference type="NCBI Taxonomy" id="69332"/>
    <lineage>
        <taxon>Eukaryota</taxon>
        <taxon>Viridiplantae</taxon>
        <taxon>Streptophyta</taxon>
        <taxon>Charophyceae</taxon>
        <taxon>Charales</taxon>
        <taxon>Characeae</taxon>
        <taxon>Chara</taxon>
    </lineage>
</organism>
<dbReference type="SUPFAM" id="SSF50998">
    <property type="entry name" value="Quinoprotein alcohol dehydrogenase-like"/>
    <property type="match status" value="1"/>
</dbReference>
<dbReference type="PROSITE" id="PS50082">
    <property type="entry name" value="WD_REPEATS_2"/>
    <property type="match status" value="2"/>
</dbReference>
<feature type="repeat" description="WD" evidence="3">
    <location>
        <begin position="161"/>
        <end position="203"/>
    </location>
</feature>
<dbReference type="EMBL" id="BFEA01000241">
    <property type="protein sequence ID" value="GBG76276.1"/>
    <property type="molecule type" value="Genomic_DNA"/>
</dbReference>
<keyword evidence="2" id="KW-0677">Repeat</keyword>
<dbReference type="Gramene" id="GBG76276">
    <property type="protein sequence ID" value="GBG76276"/>
    <property type="gene ID" value="CBR_g22024"/>
</dbReference>
<dbReference type="Pfam" id="PF00400">
    <property type="entry name" value="WD40"/>
    <property type="match status" value="2"/>
</dbReference>
<comment type="caution">
    <text evidence="5">The sequence shown here is derived from an EMBL/GenBank/DDBJ whole genome shotgun (WGS) entry which is preliminary data.</text>
</comment>
<feature type="compositionally biased region" description="Basic and acidic residues" evidence="4">
    <location>
        <begin position="468"/>
        <end position="477"/>
    </location>
</feature>
<dbReference type="GO" id="GO:0030126">
    <property type="term" value="C:COPI vesicle coat"/>
    <property type="evidence" value="ECO:0007669"/>
    <property type="project" value="TreeGrafter"/>
</dbReference>
<evidence type="ECO:0000256" key="3">
    <source>
        <dbReference type="PROSITE-ProRule" id="PRU00221"/>
    </source>
</evidence>
<dbReference type="GO" id="GO:0006886">
    <property type="term" value="P:intracellular protein transport"/>
    <property type="evidence" value="ECO:0007669"/>
    <property type="project" value="TreeGrafter"/>
</dbReference>
<dbReference type="InterPro" id="IPR050844">
    <property type="entry name" value="Coatomer_complex_subunit"/>
</dbReference>
<dbReference type="STRING" id="69332.A0A388L1S7"/>
<dbReference type="GO" id="GO:0006890">
    <property type="term" value="P:retrograde vesicle-mediated transport, Golgi to endoplasmic reticulum"/>
    <property type="evidence" value="ECO:0007669"/>
    <property type="project" value="TreeGrafter"/>
</dbReference>
<evidence type="ECO:0000313" key="6">
    <source>
        <dbReference type="Proteomes" id="UP000265515"/>
    </source>
</evidence>
<dbReference type="InterPro" id="IPR015943">
    <property type="entry name" value="WD40/YVTN_repeat-like_dom_sf"/>
</dbReference>